<evidence type="ECO:0000256" key="1">
    <source>
        <dbReference type="ARBA" id="ARBA00022729"/>
    </source>
</evidence>
<protein>
    <recommendedName>
        <fullName evidence="3">DUF4352 domain-containing protein</fullName>
    </recommendedName>
</protein>
<evidence type="ECO:0000313" key="5">
    <source>
        <dbReference type="Proteomes" id="UP000597444"/>
    </source>
</evidence>
<keyword evidence="1 2" id="KW-0732">Signal</keyword>
<feature type="domain" description="DUF4352" evidence="3">
    <location>
        <begin position="116"/>
        <end position="197"/>
    </location>
</feature>
<dbReference type="InterPro" id="IPR029051">
    <property type="entry name" value="DUF4352"/>
</dbReference>
<dbReference type="InterPro" id="IPR029050">
    <property type="entry name" value="Immunoprotect_excell_Ig-like"/>
</dbReference>
<accession>A0A8J3ITH3</accession>
<dbReference type="EMBL" id="BNJK01000002">
    <property type="protein sequence ID" value="GHP00219.1"/>
    <property type="molecule type" value="Genomic_DNA"/>
</dbReference>
<evidence type="ECO:0000313" key="4">
    <source>
        <dbReference type="EMBL" id="GHP00219.1"/>
    </source>
</evidence>
<dbReference type="Proteomes" id="UP000597444">
    <property type="component" value="Unassembled WGS sequence"/>
</dbReference>
<comment type="caution">
    <text evidence="4">The sequence shown here is derived from an EMBL/GenBank/DDBJ whole genome shotgun (WGS) entry which is preliminary data.</text>
</comment>
<dbReference type="AlphaFoldDB" id="A0A8J3ITH3"/>
<evidence type="ECO:0000259" key="3">
    <source>
        <dbReference type="Pfam" id="PF11611"/>
    </source>
</evidence>
<evidence type="ECO:0000256" key="2">
    <source>
        <dbReference type="SAM" id="SignalP"/>
    </source>
</evidence>
<dbReference type="Pfam" id="PF11611">
    <property type="entry name" value="DUF4352"/>
    <property type="match status" value="1"/>
</dbReference>
<proteinExistence type="predicted"/>
<feature type="chain" id="PRO_5035175545" description="DUF4352 domain-containing protein" evidence="2">
    <location>
        <begin position="26"/>
        <end position="205"/>
    </location>
</feature>
<sequence>MLQTYSGIKLSACIFLLLLLLSACGSTDTTTTTDSNAPNKLITVTTRQGSSSTPPIVVTAKSVGGSSQGSSGSGPVVVVSPTPIPGDHTNSQQVVLKDRTLVIGSVSKQNGVNAASSLITLALTVKNTSSKTIMNQPTFFQLMGAEGDTFSYQTNSSDNFYGNVTANSSRSGTIVFQIPGAAAHHLRLLYRPEVAAETTLVLLNV</sequence>
<keyword evidence="5" id="KW-1185">Reference proteome</keyword>
<feature type="signal peptide" evidence="2">
    <location>
        <begin position="1"/>
        <end position="25"/>
    </location>
</feature>
<dbReference type="Gene3D" id="2.60.40.1240">
    <property type="match status" value="1"/>
</dbReference>
<gene>
    <name evidence="4" type="ORF">KSF_102660</name>
</gene>
<name>A0A8J3ITH3_9CHLR</name>
<dbReference type="RefSeq" id="WP_220210784.1">
    <property type="nucleotide sequence ID" value="NZ_BNJK01000002.1"/>
</dbReference>
<organism evidence="4 5">
    <name type="scientific">Reticulibacter mediterranei</name>
    <dbReference type="NCBI Taxonomy" id="2778369"/>
    <lineage>
        <taxon>Bacteria</taxon>
        <taxon>Bacillati</taxon>
        <taxon>Chloroflexota</taxon>
        <taxon>Ktedonobacteria</taxon>
        <taxon>Ktedonobacterales</taxon>
        <taxon>Reticulibacteraceae</taxon>
        <taxon>Reticulibacter</taxon>
    </lineage>
</organism>
<reference evidence="4" key="1">
    <citation type="submission" date="2020-10" db="EMBL/GenBank/DDBJ databases">
        <title>Taxonomic study of unclassified bacteria belonging to the class Ktedonobacteria.</title>
        <authorList>
            <person name="Yabe S."/>
            <person name="Wang C.M."/>
            <person name="Zheng Y."/>
            <person name="Sakai Y."/>
            <person name="Cavaletti L."/>
            <person name="Monciardini P."/>
            <person name="Donadio S."/>
        </authorList>
    </citation>
    <scope>NUCLEOTIDE SEQUENCE</scope>
    <source>
        <strain evidence="4">ID150040</strain>
    </source>
</reference>